<evidence type="ECO:0000256" key="1">
    <source>
        <dbReference type="ARBA" id="ARBA00004236"/>
    </source>
</evidence>
<feature type="domain" description="Glycosyltransferase 2-like" evidence="6">
    <location>
        <begin position="12"/>
        <end position="167"/>
    </location>
</feature>
<keyword evidence="2" id="KW-1003">Cell membrane</keyword>
<organism evidence="7 8">
    <name type="scientific">Candidatus Daviesbacteria bacterium GW2011_GWC2_40_12</name>
    <dbReference type="NCBI Taxonomy" id="1618431"/>
    <lineage>
        <taxon>Bacteria</taxon>
        <taxon>Candidatus Daviesiibacteriota</taxon>
    </lineage>
</organism>
<dbReference type="SUPFAM" id="SSF53448">
    <property type="entry name" value="Nucleotide-diphospho-sugar transferases"/>
    <property type="match status" value="1"/>
</dbReference>
<evidence type="ECO:0000256" key="2">
    <source>
        <dbReference type="ARBA" id="ARBA00022475"/>
    </source>
</evidence>
<dbReference type="GO" id="GO:0016757">
    <property type="term" value="F:glycosyltransferase activity"/>
    <property type="evidence" value="ECO:0007669"/>
    <property type="project" value="UniProtKB-KW"/>
</dbReference>
<keyword evidence="5" id="KW-0472">Membrane</keyword>
<proteinExistence type="predicted"/>
<dbReference type="PANTHER" id="PTHR43646">
    <property type="entry name" value="GLYCOSYLTRANSFERASE"/>
    <property type="match status" value="1"/>
</dbReference>
<dbReference type="AlphaFoldDB" id="A0A0G0TWB9"/>
<name>A0A0G0TWB9_9BACT</name>
<evidence type="ECO:0000313" key="7">
    <source>
        <dbReference type="EMBL" id="KKR42257.1"/>
    </source>
</evidence>
<evidence type="ECO:0000256" key="5">
    <source>
        <dbReference type="ARBA" id="ARBA00023136"/>
    </source>
</evidence>
<dbReference type="Gene3D" id="3.90.550.10">
    <property type="entry name" value="Spore Coat Polysaccharide Biosynthesis Protein SpsA, Chain A"/>
    <property type="match status" value="1"/>
</dbReference>
<dbReference type="InterPro" id="IPR029044">
    <property type="entry name" value="Nucleotide-diphossugar_trans"/>
</dbReference>
<protein>
    <submittedName>
        <fullName evidence="7">Glycosyl transferase family 2</fullName>
    </submittedName>
</protein>
<keyword evidence="4 7" id="KW-0808">Transferase</keyword>
<dbReference type="Pfam" id="PF00535">
    <property type="entry name" value="Glycos_transf_2"/>
    <property type="match status" value="1"/>
</dbReference>
<comment type="caution">
    <text evidence="7">The sequence shown here is derived from an EMBL/GenBank/DDBJ whole genome shotgun (WGS) entry which is preliminary data.</text>
</comment>
<keyword evidence="3" id="KW-0328">Glycosyltransferase</keyword>
<evidence type="ECO:0000313" key="8">
    <source>
        <dbReference type="Proteomes" id="UP000034881"/>
    </source>
</evidence>
<comment type="subcellular location">
    <subcellularLocation>
        <location evidence="1">Cell membrane</location>
    </subcellularLocation>
</comment>
<evidence type="ECO:0000256" key="3">
    <source>
        <dbReference type="ARBA" id="ARBA00022676"/>
    </source>
</evidence>
<dbReference type="EMBL" id="LBYB01000003">
    <property type="protein sequence ID" value="KKR42257.1"/>
    <property type="molecule type" value="Genomic_DNA"/>
</dbReference>
<dbReference type="GO" id="GO:0005886">
    <property type="term" value="C:plasma membrane"/>
    <property type="evidence" value="ECO:0007669"/>
    <property type="project" value="UniProtKB-SubCell"/>
</dbReference>
<dbReference type="PANTHER" id="PTHR43646:SF2">
    <property type="entry name" value="GLYCOSYLTRANSFERASE 2-LIKE DOMAIN-CONTAINING PROTEIN"/>
    <property type="match status" value="1"/>
</dbReference>
<dbReference type="InterPro" id="IPR001173">
    <property type="entry name" value="Glyco_trans_2-like"/>
</dbReference>
<gene>
    <name evidence="7" type="ORF">UT77_C0003G0052</name>
</gene>
<accession>A0A0G0TWB9</accession>
<dbReference type="Proteomes" id="UP000034881">
    <property type="component" value="Unassembled WGS sequence"/>
</dbReference>
<evidence type="ECO:0000256" key="4">
    <source>
        <dbReference type="ARBA" id="ARBA00022679"/>
    </source>
</evidence>
<sequence length="251" mass="29086">MSDGKAVVDLAIIIPTLNEEHFIGRLLDSLIKQTVRPKELVVVDAFSKDKTIEEVKKRQKQFAGLRYFRIPKSTISRQRNLGVKKTTSGHLLFLDADMILGQPDTLEKYFADILIRKPDVAAASSVPDSNYWKDILYFKAEDLGFKLSQYIWPVIPARNLCIRREIFEKAGGFDETVIVAEDQDLVHRIIKKGGKLIWLKNVRMHTSVRRIKHEGRRKYVLKMLLFGLKILLWGRRKSKVEYEFGHFNSET</sequence>
<evidence type="ECO:0000259" key="6">
    <source>
        <dbReference type="Pfam" id="PF00535"/>
    </source>
</evidence>
<reference evidence="7 8" key="1">
    <citation type="journal article" date="2015" name="Nature">
        <title>rRNA introns, odd ribosomes, and small enigmatic genomes across a large radiation of phyla.</title>
        <authorList>
            <person name="Brown C.T."/>
            <person name="Hug L.A."/>
            <person name="Thomas B.C."/>
            <person name="Sharon I."/>
            <person name="Castelle C.J."/>
            <person name="Singh A."/>
            <person name="Wilkins M.J."/>
            <person name="Williams K.H."/>
            <person name="Banfield J.F."/>
        </authorList>
    </citation>
    <scope>NUCLEOTIDE SEQUENCE [LARGE SCALE GENOMIC DNA]</scope>
</reference>